<accession>A0A1F4NSN2</accession>
<dbReference type="STRING" id="1798535.A2V68_01625"/>
<dbReference type="AlphaFoldDB" id="A0A1F4NSN2"/>
<gene>
    <name evidence="2" type="ORF">A2V68_01625</name>
</gene>
<name>A0A1F4NSN2_UNCK3</name>
<proteinExistence type="predicted"/>
<sequence>MGSLIIKRAETKVRQSLFGGFMLVAALLMIANSFGWVFGGDNTNANVSFNITSGTFSLDNGPTQFVFASQVYGTDDNVTANQEVDLLAVTDYRGTGTEWNVAANANNLANGTNIISAYRLSMYATTATATNVEAFDTNRVNLGSTGSLGGTGMTLANGSTQASGIVRFDNAAVRLQITATDAAGNYGAKVLFTLS</sequence>
<keyword evidence="1" id="KW-0472">Membrane</keyword>
<evidence type="ECO:0000256" key="1">
    <source>
        <dbReference type="SAM" id="Phobius"/>
    </source>
</evidence>
<keyword evidence="1" id="KW-1133">Transmembrane helix</keyword>
<feature type="transmembrane region" description="Helical" evidence="1">
    <location>
        <begin position="17"/>
        <end position="38"/>
    </location>
</feature>
<protein>
    <submittedName>
        <fullName evidence="2">Uncharacterized protein</fullName>
    </submittedName>
</protein>
<reference evidence="2 3" key="1">
    <citation type="journal article" date="2016" name="Nat. Commun.">
        <title>Thousands of microbial genomes shed light on interconnected biogeochemical processes in an aquifer system.</title>
        <authorList>
            <person name="Anantharaman K."/>
            <person name="Brown C.T."/>
            <person name="Hug L.A."/>
            <person name="Sharon I."/>
            <person name="Castelle C.J."/>
            <person name="Probst A.J."/>
            <person name="Thomas B.C."/>
            <person name="Singh A."/>
            <person name="Wilkins M.J."/>
            <person name="Karaoz U."/>
            <person name="Brodie E.L."/>
            <person name="Williams K.H."/>
            <person name="Hubbard S.S."/>
            <person name="Banfield J.F."/>
        </authorList>
    </citation>
    <scope>NUCLEOTIDE SEQUENCE [LARGE SCALE GENOMIC DNA]</scope>
</reference>
<organism evidence="2 3">
    <name type="scientific">candidate division Kazan bacterium RBG_13_50_9</name>
    <dbReference type="NCBI Taxonomy" id="1798535"/>
    <lineage>
        <taxon>Bacteria</taxon>
        <taxon>Bacteria division Kazan-3B-28</taxon>
    </lineage>
</organism>
<evidence type="ECO:0000313" key="2">
    <source>
        <dbReference type="EMBL" id="OGB74396.1"/>
    </source>
</evidence>
<evidence type="ECO:0000313" key="3">
    <source>
        <dbReference type="Proteomes" id="UP000176651"/>
    </source>
</evidence>
<comment type="caution">
    <text evidence="2">The sequence shown here is derived from an EMBL/GenBank/DDBJ whole genome shotgun (WGS) entry which is preliminary data.</text>
</comment>
<dbReference type="Proteomes" id="UP000176651">
    <property type="component" value="Unassembled WGS sequence"/>
</dbReference>
<keyword evidence="1" id="KW-0812">Transmembrane</keyword>
<dbReference type="EMBL" id="META01000002">
    <property type="protein sequence ID" value="OGB74396.1"/>
    <property type="molecule type" value="Genomic_DNA"/>
</dbReference>